<sequence length="105" mass="11699">MSLSQYAFLIKAPGYQPEQHRQQLDSEFFQTTIIGVSDTHQAVEVARQLVEQGIQLVELCGGFEATEAQQLIAALPAHVPVGHVRFITEQQARLQTLLLTEKDVV</sequence>
<gene>
    <name evidence="1" type="ORF">EV696_11156</name>
</gene>
<accession>A0A4R6UJL5</accession>
<dbReference type="EMBL" id="SNYM01000011">
    <property type="protein sequence ID" value="TDQ47128.1"/>
    <property type="molecule type" value="Genomic_DNA"/>
</dbReference>
<dbReference type="RefSeq" id="WP_133591333.1">
    <property type="nucleotide sequence ID" value="NZ_CP037953.1"/>
</dbReference>
<protein>
    <submittedName>
        <fullName evidence="1">Uncharacterized protein</fullName>
    </submittedName>
</protein>
<dbReference type="Proteomes" id="UP000295375">
    <property type="component" value="Unassembled WGS sequence"/>
</dbReference>
<keyword evidence="2" id="KW-1185">Reference proteome</keyword>
<evidence type="ECO:0000313" key="2">
    <source>
        <dbReference type="Proteomes" id="UP000295375"/>
    </source>
</evidence>
<dbReference type="Pfam" id="PF20116">
    <property type="entry name" value="DUF6506"/>
    <property type="match status" value="1"/>
</dbReference>
<comment type="caution">
    <text evidence="1">The sequence shown here is derived from an EMBL/GenBank/DDBJ whole genome shotgun (WGS) entry which is preliminary data.</text>
</comment>
<evidence type="ECO:0000313" key="1">
    <source>
        <dbReference type="EMBL" id="TDQ47128.1"/>
    </source>
</evidence>
<reference evidence="1 2" key="1">
    <citation type="submission" date="2019-03" db="EMBL/GenBank/DDBJ databases">
        <title>Genomic Encyclopedia of Type Strains, Phase IV (KMG-IV): sequencing the most valuable type-strain genomes for metagenomic binning, comparative biology and taxonomic classification.</title>
        <authorList>
            <person name="Goeker M."/>
        </authorList>
    </citation>
    <scope>NUCLEOTIDE SEQUENCE [LARGE SCALE GENOMIC DNA]</scope>
    <source>
        <strain evidence="1 2">DSM 103792</strain>
    </source>
</reference>
<dbReference type="AlphaFoldDB" id="A0A4R6UJL5"/>
<dbReference type="OrthoDB" id="8595161at2"/>
<name>A0A4R6UJL5_9GAMM</name>
<proteinExistence type="predicted"/>
<dbReference type="InterPro" id="IPR045441">
    <property type="entry name" value="DUF6506"/>
</dbReference>
<organism evidence="1 2">
    <name type="scientific">Permianibacter aggregans</name>
    <dbReference type="NCBI Taxonomy" id="1510150"/>
    <lineage>
        <taxon>Bacteria</taxon>
        <taxon>Pseudomonadati</taxon>
        <taxon>Pseudomonadota</taxon>
        <taxon>Gammaproteobacteria</taxon>
        <taxon>Pseudomonadales</taxon>
        <taxon>Pseudomonadaceae</taxon>
        <taxon>Permianibacter</taxon>
    </lineage>
</organism>